<organism evidence="12 13">
    <name type="scientific">Powellomyces hirtus</name>
    <dbReference type="NCBI Taxonomy" id="109895"/>
    <lineage>
        <taxon>Eukaryota</taxon>
        <taxon>Fungi</taxon>
        <taxon>Fungi incertae sedis</taxon>
        <taxon>Chytridiomycota</taxon>
        <taxon>Chytridiomycota incertae sedis</taxon>
        <taxon>Chytridiomycetes</taxon>
        <taxon>Spizellomycetales</taxon>
        <taxon>Powellomycetaceae</taxon>
        <taxon>Powellomyces</taxon>
    </lineage>
</organism>
<dbReference type="InterPro" id="IPR012677">
    <property type="entry name" value="Nucleotide-bd_a/b_plait_sf"/>
</dbReference>
<comment type="caution">
    <text evidence="12">The sequence shown here is derived from an EMBL/GenBank/DDBJ whole genome shotgun (WGS) entry which is preliminary data.</text>
</comment>
<evidence type="ECO:0000256" key="4">
    <source>
        <dbReference type="ARBA" id="ARBA00022728"/>
    </source>
</evidence>
<keyword evidence="6 10" id="KW-0694">RNA-binding</keyword>
<evidence type="ECO:0000313" key="12">
    <source>
        <dbReference type="EMBL" id="TPX62086.1"/>
    </source>
</evidence>
<evidence type="ECO:0000256" key="1">
    <source>
        <dbReference type="ARBA" id="ARBA00004123"/>
    </source>
</evidence>
<comment type="similarity">
    <text evidence="2">Belongs to the RRM U1 A/B'' family.</text>
</comment>
<keyword evidence="13" id="KW-1185">Reference proteome</keyword>
<dbReference type="InterPro" id="IPR000504">
    <property type="entry name" value="RRM_dom"/>
</dbReference>
<keyword evidence="4" id="KW-0747">Spliceosome</keyword>
<dbReference type="GO" id="GO:0030532">
    <property type="term" value="C:small nuclear ribonucleoprotein complex"/>
    <property type="evidence" value="ECO:0007669"/>
    <property type="project" value="UniProtKB-ARBA"/>
</dbReference>
<evidence type="ECO:0000256" key="5">
    <source>
        <dbReference type="ARBA" id="ARBA00022737"/>
    </source>
</evidence>
<feature type="domain" description="RRM" evidence="11">
    <location>
        <begin position="200"/>
        <end position="274"/>
    </location>
</feature>
<dbReference type="Pfam" id="PF00076">
    <property type="entry name" value="RRM_1"/>
    <property type="match status" value="2"/>
</dbReference>
<dbReference type="PANTHER" id="PTHR10501">
    <property type="entry name" value="U1 SMALL NUCLEAR RIBONUCLEOPROTEIN A/U2 SMALL NUCLEAR RIBONUCLEOPROTEIN B"/>
    <property type="match status" value="1"/>
</dbReference>
<proteinExistence type="inferred from homology"/>
<keyword evidence="5" id="KW-0677">Repeat</keyword>
<dbReference type="SUPFAM" id="SSF54928">
    <property type="entry name" value="RNA-binding domain, RBD"/>
    <property type="match status" value="2"/>
</dbReference>
<reference evidence="12 13" key="1">
    <citation type="journal article" date="2019" name="Sci. Rep.">
        <title>Comparative genomics of chytrid fungi reveal insights into the obligate biotrophic and pathogenic lifestyle of Synchytrium endobioticum.</title>
        <authorList>
            <person name="van de Vossenberg B.T.L.H."/>
            <person name="Warris S."/>
            <person name="Nguyen H.D.T."/>
            <person name="van Gent-Pelzer M.P.E."/>
            <person name="Joly D.L."/>
            <person name="van de Geest H.C."/>
            <person name="Bonants P.J.M."/>
            <person name="Smith D.S."/>
            <person name="Levesque C.A."/>
            <person name="van der Lee T.A.J."/>
        </authorList>
    </citation>
    <scope>NUCLEOTIDE SEQUENCE [LARGE SCALE GENOMIC DNA]</scope>
    <source>
        <strain evidence="12 13">CBS 809.83</strain>
    </source>
</reference>
<dbReference type="EMBL" id="QEAQ01000004">
    <property type="protein sequence ID" value="TPX62086.1"/>
    <property type="molecule type" value="Genomic_DNA"/>
</dbReference>
<evidence type="ECO:0000256" key="8">
    <source>
        <dbReference type="ARBA" id="ARBA00023242"/>
    </source>
</evidence>
<keyword evidence="7" id="KW-0508">mRNA splicing</keyword>
<dbReference type="SMART" id="SM00360">
    <property type="entry name" value="RRM"/>
    <property type="match status" value="2"/>
</dbReference>
<dbReference type="Gene3D" id="3.30.70.330">
    <property type="match status" value="2"/>
</dbReference>
<dbReference type="InterPro" id="IPR035979">
    <property type="entry name" value="RBD_domain_sf"/>
</dbReference>
<evidence type="ECO:0000256" key="2">
    <source>
        <dbReference type="ARBA" id="ARBA00007243"/>
    </source>
</evidence>
<accession>A0A507EFR9</accession>
<dbReference type="FunFam" id="3.30.70.330:FF:000029">
    <property type="entry name" value="U2 small nuclear ribonucleoprotein B"/>
    <property type="match status" value="1"/>
</dbReference>
<dbReference type="CDD" id="cd12246">
    <property type="entry name" value="RRM1_U1A_like"/>
    <property type="match status" value="1"/>
</dbReference>
<keyword evidence="3" id="KW-0507">mRNA processing</keyword>
<gene>
    <name evidence="12" type="ORF">PhCBS80983_g00733</name>
</gene>
<dbReference type="AlphaFoldDB" id="A0A507EFR9"/>
<dbReference type="Proteomes" id="UP000318582">
    <property type="component" value="Unassembled WGS sequence"/>
</dbReference>
<evidence type="ECO:0000259" key="11">
    <source>
        <dbReference type="PROSITE" id="PS50102"/>
    </source>
</evidence>
<feature type="domain" description="RRM" evidence="11">
    <location>
        <begin position="58"/>
        <end position="137"/>
    </location>
</feature>
<name>A0A507EFR9_9FUNG</name>
<evidence type="ECO:0000313" key="13">
    <source>
        <dbReference type="Proteomes" id="UP000318582"/>
    </source>
</evidence>
<dbReference type="PROSITE" id="PS50102">
    <property type="entry name" value="RRM"/>
    <property type="match status" value="2"/>
</dbReference>
<dbReference type="FunFam" id="3.30.70.330:FF:000039">
    <property type="entry name" value="U1 small nuclear ribonucleoprotein A"/>
    <property type="match status" value="1"/>
</dbReference>
<dbReference type="GO" id="GO:0003723">
    <property type="term" value="F:RNA binding"/>
    <property type="evidence" value="ECO:0007669"/>
    <property type="project" value="UniProtKB-UniRule"/>
</dbReference>
<sequence length="274" mass="30405">MNPPPHMMHMPGMPPMGMPGMSGMPGMPGMPPHMQNMPGVVPPPPRIPKQPPPTEPCQTLYIRNLPETKAQKSLENALRAIFSQFGEILDIRMKTNIKLRGQAFVTFKEVEPATKALKEIQGFPLSGRPMDVQYARSRSDKVAELDGPEALEEYKQKRIADKLRQEQEPAQVDPAAVAAVYGPGYYYGAAMPEDLLPPNSILFVQNLPTETTEQVLAALFQQFQGFKEVRLVPGKSDIAFVEYESEVQAGTAKQSLNGFKITPEKEIKVTYAKK</sequence>
<evidence type="ECO:0000256" key="7">
    <source>
        <dbReference type="ARBA" id="ARBA00023187"/>
    </source>
</evidence>
<comment type="subcellular location">
    <subcellularLocation>
        <location evidence="1">Nucleus</location>
    </subcellularLocation>
</comment>
<keyword evidence="8" id="KW-0539">Nucleus</keyword>
<evidence type="ECO:0000256" key="10">
    <source>
        <dbReference type="PROSITE-ProRule" id="PRU00176"/>
    </source>
</evidence>
<dbReference type="GO" id="GO:0006397">
    <property type="term" value="P:mRNA processing"/>
    <property type="evidence" value="ECO:0007669"/>
    <property type="project" value="UniProtKB-KW"/>
</dbReference>
<keyword evidence="9" id="KW-0687">Ribonucleoprotein</keyword>
<evidence type="ECO:0000256" key="9">
    <source>
        <dbReference type="ARBA" id="ARBA00023274"/>
    </source>
</evidence>
<protein>
    <recommendedName>
        <fullName evidence="11">RRM domain-containing protein</fullName>
    </recommendedName>
</protein>
<dbReference type="GO" id="GO:0005681">
    <property type="term" value="C:spliceosomal complex"/>
    <property type="evidence" value="ECO:0007669"/>
    <property type="project" value="UniProtKB-KW"/>
</dbReference>
<evidence type="ECO:0000256" key="3">
    <source>
        <dbReference type="ARBA" id="ARBA00022664"/>
    </source>
</evidence>
<evidence type="ECO:0000256" key="6">
    <source>
        <dbReference type="ARBA" id="ARBA00022884"/>
    </source>
</evidence>
<dbReference type="GO" id="GO:0008380">
    <property type="term" value="P:RNA splicing"/>
    <property type="evidence" value="ECO:0007669"/>
    <property type="project" value="UniProtKB-KW"/>
</dbReference>
<dbReference type="STRING" id="109895.A0A507EFR9"/>